<evidence type="ECO:0000313" key="2">
    <source>
        <dbReference type="EMBL" id="NYJ08042.1"/>
    </source>
</evidence>
<dbReference type="EMBL" id="JACBZT010000001">
    <property type="protein sequence ID" value="NYJ08042.1"/>
    <property type="molecule type" value="Genomic_DNA"/>
</dbReference>
<reference evidence="2 3" key="1">
    <citation type="submission" date="2020-07" db="EMBL/GenBank/DDBJ databases">
        <title>Sequencing the genomes of 1000 actinobacteria strains.</title>
        <authorList>
            <person name="Klenk H.-P."/>
        </authorList>
    </citation>
    <scope>NUCLEOTIDE SEQUENCE [LARGE SCALE GENOMIC DNA]</scope>
    <source>
        <strain evidence="2 3">DSM 104001</strain>
    </source>
</reference>
<gene>
    <name evidence="2" type="ORF">GGQ55_004320</name>
</gene>
<feature type="transmembrane region" description="Helical" evidence="1">
    <location>
        <begin position="47"/>
        <end position="65"/>
    </location>
</feature>
<keyword evidence="1" id="KW-0472">Membrane</keyword>
<comment type="caution">
    <text evidence="2">The sequence shown here is derived from an EMBL/GenBank/DDBJ whole genome shotgun (WGS) entry which is preliminary data.</text>
</comment>
<accession>A0A853CNF8</accession>
<evidence type="ECO:0000313" key="3">
    <source>
        <dbReference type="Proteomes" id="UP000541969"/>
    </source>
</evidence>
<keyword evidence="1" id="KW-1133">Transmembrane helix</keyword>
<name>A0A853CNF8_9ACTN</name>
<feature type="transmembrane region" description="Helical" evidence="1">
    <location>
        <begin position="17"/>
        <end position="35"/>
    </location>
</feature>
<dbReference type="Proteomes" id="UP000541969">
    <property type="component" value="Unassembled WGS sequence"/>
</dbReference>
<evidence type="ECO:0000256" key="1">
    <source>
        <dbReference type="SAM" id="Phobius"/>
    </source>
</evidence>
<keyword evidence="1" id="KW-0812">Transmembrane</keyword>
<keyword evidence="3" id="KW-1185">Reference proteome</keyword>
<proteinExistence type="predicted"/>
<dbReference type="AlphaFoldDB" id="A0A853CNF8"/>
<dbReference type="RefSeq" id="WP_179720342.1">
    <property type="nucleotide sequence ID" value="NZ_JACBZT010000001.1"/>
</dbReference>
<organism evidence="2 3">
    <name type="scientific">Petropleomorpha daqingensis</name>
    <dbReference type="NCBI Taxonomy" id="2026353"/>
    <lineage>
        <taxon>Bacteria</taxon>
        <taxon>Bacillati</taxon>
        <taxon>Actinomycetota</taxon>
        <taxon>Actinomycetes</taxon>
        <taxon>Geodermatophilales</taxon>
        <taxon>Geodermatophilaceae</taxon>
        <taxon>Petropleomorpha</taxon>
    </lineage>
</organism>
<feature type="transmembrane region" description="Helical" evidence="1">
    <location>
        <begin position="96"/>
        <end position="116"/>
    </location>
</feature>
<feature type="transmembrane region" description="Helical" evidence="1">
    <location>
        <begin position="72"/>
        <end position="90"/>
    </location>
</feature>
<sequence length="119" mass="11806">MTDPEESTAGARRTGTVACEVGAVALLAAAVVFWAGGRPYGVNIGGGGLYLLGLLAGLIGTVLLWMSSSRRAVTGVALLLLCACPVITISDIADGAAQLVLMAIAAVVLAAAALLARRG</sequence>
<protein>
    <submittedName>
        <fullName evidence="2">Uncharacterized protein</fullName>
    </submittedName>
</protein>